<protein>
    <recommendedName>
        <fullName evidence="8">DoxX family protein</fullName>
    </recommendedName>
</protein>
<sequence>MDILVLIGRILFSALFIGSAVGHLTQTKAMAGYASSKGVPQAFAATLVSGLIIGAGGLMVLLGIWADLGALLLVIFLIPTALLMHPFWKESDPQGRQVEMIQFQKDIALGGAALMLFALFSFAGDELGLTITGPLFNIS</sequence>
<dbReference type="RefSeq" id="WP_173071267.1">
    <property type="nucleotide sequence ID" value="NZ_BAABGO010000002.1"/>
</dbReference>
<name>A0A6V8KR84_9ACTN</name>
<evidence type="ECO:0000313" key="7">
    <source>
        <dbReference type="Proteomes" id="UP000482800"/>
    </source>
</evidence>
<evidence type="ECO:0008006" key="8">
    <source>
        <dbReference type="Google" id="ProtNLM"/>
    </source>
</evidence>
<proteinExistence type="predicted"/>
<evidence type="ECO:0000256" key="4">
    <source>
        <dbReference type="ARBA" id="ARBA00023136"/>
    </source>
</evidence>
<dbReference type="Pfam" id="PF07681">
    <property type="entry name" value="DoxX"/>
    <property type="match status" value="1"/>
</dbReference>
<feature type="transmembrane region" description="Helical" evidence="5">
    <location>
        <begin position="6"/>
        <end position="24"/>
    </location>
</feature>
<feature type="transmembrane region" description="Helical" evidence="5">
    <location>
        <begin position="70"/>
        <end position="87"/>
    </location>
</feature>
<reference evidence="6 7" key="1">
    <citation type="submission" date="2020-03" db="EMBL/GenBank/DDBJ databases">
        <title>Whole genome shotgun sequence of Phytohabitans houttuyneae NBRC 108639.</title>
        <authorList>
            <person name="Komaki H."/>
            <person name="Tamura T."/>
        </authorList>
    </citation>
    <scope>NUCLEOTIDE SEQUENCE [LARGE SCALE GENOMIC DNA]</scope>
    <source>
        <strain evidence="6 7">NBRC 108639</strain>
    </source>
</reference>
<comment type="caution">
    <text evidence="6">The sequence shown here is derived from an EMBL/GenBank/DDBJ whole genome shotgun (WGS) entry which is preliminary data.</text>
</comment>
<keyword evidence="4 5" id="KW-0472">Membrane</keyword>
<evidence type="ECO:0000256" key="3">
    <source>
        <dbReference type="ARBA" id="ARBA00022989"/>
    </source>
</evidence>
<gene>
    <name evidence="6" type="ORF">Phou_101100</name>
</gene>
<organism evidence="6 7">
    <name type="scientific">Phytohabitans houttuyneae</name>
    <dbReference type="NCBI Taxonomy" id="1076126"/>
    <lineage>
        <taxon>Bacteria</taxon>
        <taxon>Bacillati</taxon>
        <taxon>Actinomycetota</taxon>
        <taxon>Actinomycetes</taxon>
        <taxon>Micromonosporales</taxon>
        <taxon>Micromonosporaceae</taxon>
    </lineage>
</organism>
<reference evidence="6 7" key="2">
    <citation type="submission" date="2020-03" db="EMBL/GenBank/DDBJ databases">
        <authorList>
            <person name="Ichikawa N."/>
            <person name="Kimura A."/>
            <person name="Kitahashi Y."/>
            <person name="Uohara A."/>
        </authorList>
    </citation>
    <scope>NUCLEOTIDE SEQUENCE [LARGE SCALE GENOMIC DNA]</scope>
    <source>
        <strain evidence="6 7">NBRC 108639</strain>
    </source>
</reference>
<dbReference type="Proteomes" id="UP000482800">
    <property type="component" value="Unassembled WGS sequence"/>
</dbReference>
<evidence type="ECO:0000256" key="2">
    <source>
        <dbReference type="ARBA" id="ARBA00022692"/>
    </source>
</evidence>
<evidence type="ECO:0000256" key="5">
    <source>
        <dbReference type="SAM" id="Phobius"/>
    </source>
</evidence>
<keyword evidence="2 5" id="KW-0812">Transmembrane</keyword>
<feature type="transmembrane region" description="Helical" evidence="5">
    <location>
        <begin position="44"/>
        <end position="64"/>
    </location>
</feature>
<dbReference type="AlphaFoldDB" id="A0A6V8KR84"/>
<evidence type="ECO:0000256" key="1">
    <source>
        <dbReference type="ARBA" id="ARBA00004141"/>
    </source>
</evidence>
<comment type="subcellular location">
    <subcellularLocation>
        <location evidence="1">Membrane</location>
        <topology evidence="1">Multi-pass membrane protein</topology>
    </subcellularLocation>
</comment>
<keyword evidence="7" id="KW-1185">Reference proteome</keyword>
<keyword evidence="3 5" id="KW-1133">Transmembrane helix</keyword>
<feature type="transmembrane region" description="Helical" evidence="5">
    <location>
        <begin position="107"/>
        <end position="124"/>
    </location>
</feature>
<evidence type="ECO:0000313" key="6">
    <source>
        <dbReference type="EMBL" id="GFJ85930.1"/>
    </source>
</evidence>
<dbReference type="GO" id="GO:0016020">
    <property type="term" value="C:membrane"/>
    <property type="evidence" value="ECO:0007669"/>
    <property type="project" value="UniProtKB-SubCell"/>
</dbReference>
<dbReference type="InterPro" id="IPR032808">
    <property type="entry name" value="DoxX"/>
</dbReference>
<accession>A0A6V8KR84</accession>
<dbReference type="EMBL" id="BLPF01000004">
    <property type="protein sequence ID" value="GFJ85930.1"/>
    <property type="molecule type" value="Genomic_DNA"/>
</dbReference>